<dbReference type="EMBL" id="UINC01039690">
    <property type="protein sequence ID" value="SVB38539.1"/>
    <property type="molecule type" value="Genomic_DNA"/>
</dbReference>
<proteinExistence type="predicted"/>
<dbReference type="Pfam" id="PF08486">
    <property type="entry name" value="SpoIID"/>
    <property type="match status" value="1"/>
</dbReference>
<gene>
    <name evidence="2" type="ORF">METZ01_LOCUS191393</name>
</gene>
<feature type="domain" description="SLH" evidence="1">
    <location>
        <begin position="414"/>
        <end position="477"/>
    </location>
</feature>
<dbReference type="InterPro" id="IPR013693">
    <property type="entry name" value="SpoIID/LytB_N"/>
</dbReference>
<evidence type="ECO:0000259" key="1">
    <source>
        <dbReference type="PROSITE" id="PS51272"/>
    </source>
</evidence>
<name>A0A382DK36_9ZZZZ</name>
<reference evidence="2" key="1">
    <citation type="submission" date="2018-05" db="EMBL/GenBank/DDBJ databases">
        <authorList>
            <person name="Lanie J.A."/>
            <person name="Ng W.-L."/>
            <person name="Kazmierczak K.M."/>
            <person name="Andrzejewski T.M."/>
            <person name="Davidsen T.M."/>
            <person name="Wayne K.J."/>
            <person name="Tettelin H."/>
            <person name="Glass J.I."/>
            <person name="Rusch D."/>
            <person name="Podicherti R."/>
            <person name="Tsui H.-C.T."/>
            <person name="Winkler M.E."/>
        </authorList>
    </citation>
    <scope>NUCLEOTIDE SEQUENCE</scope>
</reference>
<dbReference type="PROSITE" id="PS51272">
    <property type="entry name" value="SLH"/>
    <property type="match status" value="2"/>
</dbReference>
<dbReference type="Pfam" id="PF00395">
    <property type="entry name" value="SLH"/>
    <property type="match status" value="2"/>
</dbReference>
<evidence type="ECO:0000313" key="2">
    <source>
        <dbReference type="EMBL" id="SVB38539.1"/>
    </source>
</evidence>
<protein>
    <recommendedName>
        <fullName evidence="1">SLH domain-containing protein</fullName>
    </recommendedName>
</protein>
<accession>A0A382DK36</accession>
<feature type="domain" description="SLH" evidence="1">
    <location>
        <begin position="478"/>
        <end position="529"/>
    </location>
</feature>
<feature type="non-terminal residue" evidence="2">
    <location>
        <position position="1"/>
    </location>
</feature>
<dbReference type="InterPro" id="IPR001119">
    <property type="entry name" value="SLH_dom"/>
</dbReference>
<sequence>IFPKLAALTAVVVLSISSPAGAIGGDLTFTGSGWGHGIGLSQYGTRAMAAHGVTAAEILAHYFPGTTLRHLDTLDTEPELLSSDAPLWVGLLQDQSELTFRIEEGTADLCFDDTGPCVATATKGQRWKFGPDGSGLCNFSRQAGEGGYVTFEPSGECSASAQPISADTVLQVPRKGRSYRNGMLRFRQSPTSGQLHLAIQLGIEDYVRGVQELPDGWPAAALEAQATVSRTLVVRHLIDHGPAAEFDAWRLELCACHLADDDPEQAFGGYTAELGRPSWQDRVGASASEVMTLGDQVIWARFTSSTWGMTESNDAAGGEAYPYLISVDDSASFDVLAANPYAIWVLEFDQGDLGSAFGFSWITDARVTSRNESRSAGSVVLSGIISGRPVTVDTTGAAVRDALGLHSSYFNIALTQRFADVGPSHSFSGEIFGLSELGITNGCTEITFCPNEAVSREQMAAFLVRSLGLEIWEGGTPLIDDDGSLFEAEIDTLYHHGITTGCTQTTFCPDEAVTRGQMAAFLIRVLAIR</sequence>
<organism evidence="2">
    <name type="scientific">marine metagenome</name>
    <dbReference type="NCBI Taxonomy" id="408172"/>
    <lineage>
        <taxon>unclassified sequences</taxon>
        <taxon>metagenomes</taxon>
        <taxon>ecological metagenomes</taxon>
    </lineage>
</organism>
<dbReference type="AlphaFoldDB" id="A0A382DK36"/>